<dbReference type="InterPro" id="IPR029052">
    <property type="entry name" value="Metallo-depent_PP-like"/>
</dbReference>
<dbReference type="InterPro" id="IPR004843">
    <property type="entry name" value="Calcineurin-like_PHP"/>
</dbReference>
<dbReference type="PANTHER" id="PTHR37844">
    <property type="entry name" value="SER/THR PROTEIN PHOSPHATASE SUPERFAMILY (AFU_ORTHOLOGUE AFUA_1G14840)"/>
    <property type="match status" value="1"/>
</dbReference>
<keyword evidence="3" id="KW-1185">Reference proteome</keyword>
<dbReference type="SUPFAM" id="SSF56300">
    <property type="entry name" value="Metallo-dependent phosphatases"/>
    <property type="match status" value="1"/>
</dbReference>
<dbReference type="Gene3D" id="3.60.21.10">
    <property type="match status" value="1"/>
</dbReference>
<accession>A0AAX2AF61</accession>
<dbReference type="EMBL" id="NXID01000052">
    <property type="protein sequence ID" value="RXK14775.1"/>
    <property type="molecule type" value="Genomic_DNA"/>
</dbReference>
<protein>
    <recommendedName>
        <fullName evidence="1">Calcineurin-like phosphoesterase domain-containing protein</fullName>
    </recommendedName>
</protein>
<reference evidence="2 3" key="1">
    <citation type="submission" date="2017-09" db="EMBL/GenBank/DDBJ databases">
        <title>Genomics of the genus Arcobacter.</title>
        <authorList>
            <person name="Perez-Cataluna A."/>
            <person name="Figueras M.J."/>
            <person name="Salas-Masso N."/>
        </authorList>
    </citation>
    <scope>NUCLEOTIDE SEQUENCE [LARGE SCALE GENOMIC DNA]</scope>
    <source>
        <strain evidence="2 3">CECT 7386</strain>
    </source>
</reference>
<sequence>MSKNIEKRKKMKIDILSDLHIDFYFNPKEKIEDEQIKKLYDPIIKKDNREIGDVLIVPGDIGHYNHQNIRVLKYLKEHYYKYIICILGNHDYYLVGKYSKLQFKDSFARAKEMRLKINREENLYCLDGNIIEIEGIKFGGCDSWYNDGYLKRKFPNGDFPVKSTNQMWHNCMNDSNFIFGIENFNDIFEIEKPKIEAVYTNCDVMITHINPSCKDENINERYQNNQTNTFFTFEGEDYLKNGSMKYWIFGHTHEELEYEEHNVKCICNPFGYPSESGFGVWVNIRQIEV</sequence>
<dbReference type="PANTHER" id="PTHR37844:SF1">
    <property type="entry name" value="CALCINEURIN-LIKE PHOSPHOESTERASE DOMAIN-CONTAINING PROTEIN"/>
    <property type="match status" value="1"/>
</dbReference>
<gene>
    <name evidence="2" type="ORF">CP985_11960</name>
</gene>
<name>A0AAX2AF61_9BACT</name>
<dbReference type="AlphaFoldDB" id="A0AAX2AF61"/>
<organism evidence="2 3">
    <name type="scientific">Malaciobacter mytili LMG 24559</name>
    <dbReference type="NCBI Taxonomy" id="1032238"/>
    <lineage>
        <taxon>Bacteria</taxon>
        <taxon>Pseudomonadati</taxon>
        <taxon>Campylobacterota</taxon>
        <taxon>Epsilonproteobacteria</taxon>
        <taxon>Campylobacterales</taxon>
        <taxon>Arcobacteraceae</taxon>
        <taxon>Malaciobacter</taxon>
    </lineage>
</organism>
<evidence type="ECO:0000259" key="1">
    <source>
        <dbReference type="Pfam" id="PF00149"/>
    </source>
</evidence>
<dbReference type="Pfam" id="PF00149">
    <property type="entry name" value="Metallophos"/>
    <property type="match status" value="1"/>
</dbReference>
<evidence type="ECO:0000313" key="2">
    <source>
        <dbReference type="EMBL" id="RXK14775.1"/>
    </source>
</evidence>
<dbReference type="Proteomes" id="UP000290092">
    <property type="component" value="Unassembled WGS sequence"/>
</dbReference>
<comment type="caution">
    <text evidence="2">The sequence shown here is derived from an EMBL/GenBank/DDBJ whole genome shotgun (WGS) entry which is preliminary data.</text>
</comment>
<evidence type="ECO:0000313" key="3">
    <source>
        <dbReference type="Proteomes" id="UP000290092"/>
    </source>
</evidence>
<dbReference type="GO" id="GO:0016787">
    <property type="term" value="F:hydrolase activity"/>
    <property type="evidence" value="ECO:0007669"/>
    <property type="project" value="InterPro"/>
</dbReference>
<proteinExistence type="predicted"/>
<feature type="domain" description="Calcineurin-like phosphoesterase" evidence="1">
    <location>
        <begin position="11"/>
        <end position="254"/>
    </location>
</feature>